<evidence type="ECO:0000313" key="1">
    <source>
        <dbReference type="EMBL" id="XCB32625.1"/>
    </source>
</evidence>
<protein>
    <submittedName>
        <fullName evidence="1">Ferritin-like domain-containing protein</fullName>
    </submittedName>
</protein>
<dbReference type="InterPro" id="IPR006311">
    <property type="entry name" value="TAT_signal"/>
</dbReference>
<dbReference type="KEGG" id="tpsc:RBB77_19665"/>
<dbReference type="PROSITE" id="PS51318">
    <property type="entry name" value="TAT"/>
    <property type="match status" value="1"/>
</dbReference>
<reference evidence="1" key="2">
    <citation type="journal article" date="2024" name="Environ. Microbiol.">
        <title>Genome analysis and description of Tunturibacter gen. nov. expands the diversity of Terriglobia in tundra soils.</title>
        <authorList>
            <person name="Messyasz A."/>
            <person name="Mannisto M.K."/>
            <person name="Kerkhof L.J."/>
            <person name="Haggblom M.M."/>
        </authorList>
    </citation>
    <scope>NUCLEOTIDE SEQUENCE</scope>
    <source>
        <strain evidence="1">X5P6</strain>
    </source>
</reference>
<dbReference type="AlphaFoldDB" id="A0AAU7ZNV1"/>
<name>A0AAU7ZNV1_9BACT</name>
<reference evidence="1" key="1">
    <citation type="submission" date="2023-08" db="EMBL/GenBank/DDBJ databases">
        <authorList>
            <person name="Messyasz A."/>
            <person name="Mannisto M.K."/>
            <person name="Kerkhof L.J."/>
            <person name="Haggblom M."/>
        </authorList>
    </citation>
    <scope>NUCLEOTIDE SEQUENCE</scope>
    <source>
        <strain evidence="1">X5P6</strain>
    </source>
</reference>
<dbReference type="InterPro" id="IPR052965">
    <property type="entry name" value="Pigment-catalase-like"/>
</dbReference>
<dbReference type="EMBL" id="CP132942">
    <property type="protein sequence ID" value="XCB32625.1"/>
    <property type="molecule type" value="Genomic_DNA"/>
</dbReference>
<dbReference type="RefSeq" id="WP_353063470.1">
    <property type="nucleotide sequence ID" value="NZ_CP132942.1"/>
</dbReference>
<proteinExistence type="predicted"/>
<organism evidence="1">
    <name type="scientific">Tunturiibacter psychrotolerans</name>
    <dbReference type="NCBI Taxonomy" id="3069686"/>
    <lineage>
        <taxon>Bacteria</taxon>
        <taxon>Pseudomonadati</taxon>
        <taxon>Acidobacteriota</taxon>
        <taxon>Terriglobia</taxon>
        <taxon>Terriglobales</taxon>
        <taxon>Acidobacteriaceae</taxon>
        <taxon>Tunturiibacter</taxon>
    </lineage>
</organism>
<dbReference type="PANTHER" id="PTHR31694:SF26">
    <property type="entry name" value="OS05G0151100 PROTEIN"/>
    <property type="match status" value="1"/>
</dbReference>
<accession>A0AAU7ZNV1</accession>
<gene>
    <name evidence="1" type="ORF">RBB77_19665</name>
</gene>
<dbReference type="PANTHER" id="PTHR31694">
    <property type="entry name" value="DESICCATION-LIKE PROTEIN"/>
    <property type="match status" value="1"/>
</dbReference>
<sequence length="338" mass="34882">MATLETQQLDEIIVKTRRKMLTMGGAALAALAFGGTTKAEAQSTTTPDQDILNFALNLEYLEAQFYNLAVSGVTIDNLPTPIPVAVNGGTAGTVTLKPSFAAVPFVSSIVKAYAAETATEEGKHVLFLQKTLGSVAVSMPDIDLFKSFNALANLAGIGTSFDPFANDQNFLIGAYIFEDVGVSAYHGAAPLIADKKGILPAALGLHAVEAYHAGLIRTVISAYDNGVSTGPLSTITQAISAARSTLANPDPKNPITSPFITYAGLTADDQGVQTTPVSLNGSSTSPAFTSTTIADTDLNALGWSRNSTQILAIVTGNPATATAFTGGFFPSGLNGTIS</sequence>
<dbReference type="Pfam" id="PF13668">
    <property type="entry name" value="Ferritin_2"/>
    <property type="match status" value="1"/>
</dbReference>